<dbReference type="Gene3D" id="3.40.50.620">
    <property type="entry name" value="HUPs"/>
    <property type="match status" value="1"/>
</dbReference>
<dbReference type="GO" id="GO:0032267">
    <property type="term" value="F:tRNA(Ile)-lysidine synthase activity"/>
    <property type="evidence" value="ECO:0007669"/>
    <property type="project" value="UniProtKB-EC"/>
</dbReference>
<feature type="region of interest" description="Disordered" evidence="7">
    <location>
        <begin position="287"/>
        <end position="316"/>
    </location>
</feature>
<keyword evidence="1 6" id="KW-0436">Ligase</keyword>
<comment type="catalytic activity">
    <reaction evidence="5 6">
        <text>cytidine(34) in tRNA(Ile2) + L-lysine + ATP = lysidine(34) in tRNA(Ile2) + AMP + diphosphate + H(+)</text>
        <dbReference type="Rhea" id="RHEA:43744"/>
        <dbReference type="Rhea" id="RHEA-COMP:10625"/>
        <dbReference type="Rhea" id="RHEA-COMP:10670"/>
        <dbReference type="ChEBI" id="CHEBI:15378"/>
        <dbReference type="ChEBI" id="CHEBI:30616"/>
        <dbReference type="ChEBI" id="CHEBI:32551"/>
        <dbReference type="ChEBI" id="CHEBI:33019"/>
        <dbReference type="ChEBI" id="CHEBI:82748"/>
        <dbReference type="ChEBI" id="CHEBI:83665"/>
        <dbReference type="ChEBI" id="CHEBI:456215"/>
        <dbReference type="EC" id="6.3.4.19"/>
    </reaction>
</comment>
<dbReference type="KEGG" id="schy:GVO57_07825"/>
<dbReference type="HAMAP" id="MF_01161">
    <property type="entry name" value="tRNA_Ile_lys_synt"/>
    <property type="match status" value="1"/>
</dbReference>
<dbReference type="InterPro" id="IPR012094">
    <property type="entry name" value="tRNA_Ile_lys_synt"/>
</dbReference>
<dbReference type="AlphaFoldDB" id="A0A7Z2NVT7"/>
<dbReference type="InterPro" id="IPR012795">
    <property type="entry name" value="tRNA_Ile_lys_synt_N"/>
</dbReference>
<dbReference type="NCBIfam" id="TIGR02432">
    <property type="entry name" value="lysidine_TilS_N"/>
    <property type="match status" value="1"/>
</dbReference>
<comment type="similarity">
    <text evidence="6">Belongs to the tRNA(Ile)-lysidine synthase family.</text>
</comment>
<dbReference type="RefSeq" id="WP_160592683.1">
    <property type="nucleotide sequence ID" value="NZ_CP047895.1"/>
</dbReference>
<comment type="subcellular location">
    <subcellularLocation>
        <location evidence="6">Cytoplasm</location>
    </subcellularLocation>
</comment>
<comment type="function">
    <text evidence="6">Ligates lysine onto the cytidine present at position 34 of the AUA codon-specific tRNA(Ile) that contains the anticodon CAU, in an ATP-dependent manner. Cytidine is converted to lysidine, thus changing the amino acid specificity of the tRNA from methionine to isoleucine.</text>
</comment>
<keyword evidence="4 6" id="KW-0067">ATP-binding</keyword>
<dbReference type="EC" id="6.3.4.19" evidence="6"/>
<evidence type="ECO:0000256" key="1">
    <source>
        <dbReference type="ARBA" id="ARBA00022598"/>
    </source>
</evidence>
<evidence type="ECO:0000313" key="9">
    <source>
        <dbReference type="EMBL" id="QHL90756.1"/>
    </source>
</evidence>
<evidence type="ECO:0000256" key="4">
    <source>
        <dbReference type="ARBA" id="ARBA00022840"/>
    </source>
</evidence>
<dbReference type="EMBL" id="CP047895">
    <property type="protein sequence ID" value="QHL90756.1"/>
    <property type="molecule type" value="Genomic_DNA"/>
</dbReference>
<evidence type="ECO:0000256" key="2">
    <source>
        <dbReference type="ARBA" id="ARBA00022694"/>
    </source>
</evidence>
<dbReference type="PANTHER" id="PTHR43033">
    <property type="entry name" value="TRNA(ILE)-LYSIDINE SYNTHASE-RELATED"/>
    <property type="match status" value="1"/>
</dbReference>
<dbReference type="Proteomes" id="UP000464468">
    <property type="component" value="Chromosome"/>
</dbReference>
<organism evidence="9 10">
    <name type="scientific">Sphingomonas changnyeongensis</name>
    <dbReference type="NCBI Taxonomy" id="2698679"/>
    <lineage>
        <taxon>Bacteria</taxon>
        <taxon>Pseudomonadati</taxon>
        <taxon>Pseudomonadota</taxon>
        <taxon>Alphaproteobacteria</taxon>
        <taxon>Sphingomonadales</taxon>
        <taxon>Sphingomonadaceae</taxon>
        <taxon>Sphingomonas</taxon>
    </lineage>
</organism>
<evidence type="ECO:0000256" key="3">
    <source>
        <dbReference type="ARBA" id="ARBA00022741"/>
    </source>
</evidence>
<dbReference type="Pfam" id="PF01171">
    <property type="entry name" value="ATP_bind_3"/>
    <property type="match status" value="1"/>
</dbReference>
<dbReference type="CDD" id="cd01992">
    <property type="entry name" value="TilS_N"/>
    <property type="match status" value="1"/>
</dbReference>
<dbReference type="InterPro" id="IPR014729">
    <property type="entry name" value="Rossmann-like_a/b/a_fold"/>
</dbReference>
<protein>
    <recommendedName>
        <fullName evidence="6">tRNA(Ile)-lysidine synthase</fullName>
        <ecNumber evidence="6">6.3.4.19</ecNumber>
    </recommendedName>
    <alternativeName>
        <fullName evidence="6">tRNA(Ile)-2-lysyl-cytidine synthase</fullName>
    </alternativeName>
    <alternativeName>
        <fullName evidence="6">tRNA(Ile)-lysidine synthetase</fullName>
    </alternativeName>
</protein>
<dbReference type="PANTHER" id="PTHR43033:SF1">
    <property type="entry name" value="TRNA(ILE)-LYSIDINE SYNTHASE-RELATED"/>
    <property type="match status" value="1"/>
</dbReference>
<dbReference type="SUPFAM" id="SSF52402">
    <property type="entry name" value="Adenine nucleotide alpha hydrolases-like"/>
    <property type="match status" value="1"/>
</dbReference>
<gene>
    <name evidence="6 9" type="primary">tilS</name>
    <name evidence="9" type="ORF">GVO57_07825</name>
</gene>
<evidence type="ECO:0000259" key="8">
    <source>
        <dbReference type="Pfam" id="PF01171"/>
    </source>
</evidence>
<keyword evidence="2 6" id="KW-0819">tRNA processing</keyword>
<evidence type="ECO:0000256" key="6">
    <source>
        <dbReference type="HAMAP-Rule" id="MF_01161"/>
    </source>
</evidence>
<proteinExistence type="inferred from homology"/>
<dbReference type="GO" id="GO:0006400">
    <property type="term" value="P:tRNA modification"/>
    <property type="evidence" value="ECO:0007669"/>
    <property type="project" value="UniProtKB-UniRule"/>
</dbReference>
<evidence type="ECO:0000256" key="5">
    <source>
        <dbReference type="ARBA" id="ARBA00048539"/>
    </source>
</evidence>
<feature type="domain" description="tRNA(Ile)-lysidine/2-thiocytidine synthase N-terminal" evidence="8">
    <location>
        <begin position="14"/>
        <end position="187"/>
    </location>
</feature>
<evidence type="ECO:0000256" key="7">
    <source>
        <dbReference type="SAM" id="MobiDB-lite"/>
    </source>
</evidence>
<keyword evidence="6" id="KW-0963">Cytoplasm</keyword>
<accession>A0A7Z2NVT7</accession>
<evidence type="ECO:0000313" key="10">
    <source>
        <dbReference type="Proteomes" id="UP000464468"/>
    </source>
</evidence>
<name>A0A7Z2NVT7_9SPHN</name>
<keyword evidence="3 6" id="KW-0547">Nucleotide-binding</keyword>
<dbReference type="GO" id="GO:0005737">
    <property type="term" value="C:cytoplasm"/>
    <property type="evidence" value="ECO:0007669"/>
    <property type="project" value="UniProtKB-SubCell"/>
</dbReference>
<dbReference type="GO" id="GO:0005524">
    <property type="term" value="F:ATP binding"/>
    <property type="evidence" value="ECO:0007669"/>
    <property type="project" value="UniProtKB-UniRule"/>
</dbReference>
<comment type="domain">
    <text evidence="6">The N-terminal region contains the highly conserved SGGXDS motif, predicted to be a P-loop motif involved in ATP binding.</text>
</comment>
<feature type="binding site" evidence="6">
    <location>
        <begin position="19"/>
        <end position="24"/>
    </location>
    <ligand>
        <name>ATP</name>
        <dbReference type="ChEBI" id="CHEBI:30616"/>
    </ligand>
</feature>
<keyword evidence="10" id="KW-1185">Reference proteome</keyword>
<dbReference type="InterPro" id="IPR011063">
    <property type="entry name" value="TilS/TtcA_N"/>
</dbReference>
<sequence length="316" mass="32813">MCPILSAVTGDARIGIAVSGGPDSLALLLLAAAERPGQVRAATVDHGLRAEAAAEAAAVGAVCARLGVAHDVLQVRVAGSVQAGARDARYQALAGWAADHGLSHVATAHHADDQAETLVMRLARGAGLAGLAGIRRERPLAPGITLIRPVLDWRRAELRAVVDAAGIMPAADPSNDDPRFDRTHARRLMAAVPWLDPARLAHSAAILAEAEAALDWAAARLADERIAGDTLDPRGLPPELVRRLVLRLLAAFGIVPDGPRLARLIARLDAGRTATIGTVKALPGPVWRFMPAPPRRPGGKAPPDGRATAPPPAIVT</sequence>
<reference evidence="9 10" key="1">
    <citation type="submission" date="2020-01" db="EMBL/GenBank/DDBJ databases">
        <title>Sphingomonas sp. C33 whole genome sequece.</title>
        <authorList>
            <person name="Park C."/>
        </authorList>
    </citation>
    <scope>NUCLEOTIDE SEQUENCE [LARGE SCALE GENOMIC DNA]</scope>
    <source>
        <strain evidence="9 10">C33</strain>
    </source>
</reference>